<dbReference type="EMBL" id="JACJJC010000007">
    <property type="protein sequence ID" value="MBM6703949.1"/>
    <property type="molecule type" value="Genomic_DNA"/>
</dbReference>
<reference evidence="1 2" key="1">
    <citation type="journal article" date="2021" name="Sci. Rep.">
        <title>The distribution of antibiotic resistance genes in chicken gut microbiota commensals.</title>
        <authorList>
            <person name="Juricova H."/>
            <person name="Matiasovicova J."/>
            <person name="Kubasova T."/>
            <person name="Cejkova D."/>
            <person name="Rychlik I."/>
        </authorList>
    </citation>
    <scope>NUCLEOTIDE SEQUENCE [LARGE SCALE GENOMIC DNA]</scope>
    <source>
        <strain evidence="1 2">An829</strain>
    </source>
</reference>
<accession>A0ABS2DRI2</accession>
<keyword evidence="2" id="KW-1185">Reference proteome</keyword>
<protein>
    <submittedName>
        <fullName evidence="1">Crp/Fnr family transcriptional regulator</fullName>
    </submittedName>
</protein>
<name>A0ABS2DRI2_9BURK</name>
<dbReference type="Proteomes" id="UP000715095">
    <property type="component" value="Unassembled WGS sequence"/>
</dbReference>
<organism evidence="1 2">
    <name type="scientific">Sutterella massiliensis</name>
    <dbReference type="NCBI Taxonomy" id="1816689"/>
    <lineage>
        <taxon>Bacteria</taxon>
        <taxon>Pseudomonadati</taxon>
        <taxon>Pseudomonadota</taxon>
        <taxon>Betaproteobacteria</taxon>
        <taxon>Burkholderiales</taxon>
        <taxon>Sutterellaceae</taxon>
        <taxon>Sutterella</taxon>
    </lineage>
</organism>
<proteinExistence type="predicted"/>
<sequence>MPERYFFPTTQVTHFVLVRDGLTARIASTFDGQPGAGAMALSPPNRLACGNLNWTTHRPAIGRYMTLTHATLSSISHNQFDEVISDAPKEILRKLFAQFELNNLSDRMGFALLALMPAIVRFQALFLSWAVYFGKIENIPGEGDFVTMPAPGRRWHIEQVICSSSVTLDKIVAELAHTHGYERNGEFVRFRASMLQTAHDWMRHGDGDGVLYKRPEHVEDLLYGAQSGEYD</sequence>
<evidence type="ECO:0000313" key="1">
    <source>
        <dbReference type="EMBL" id="MBM6703949.1"/>
    </source>
</evidence>
<gene>
    <name evidence="1" type="ORF">H6A60_05555</name>
</gene>
<evidence type="ECO:0000313" key="2">
    <source>
        <dbReference type="Proteomes" id="UP000715095"/>
    </source>
</evidence>
<comment type="caution">
    <text evidence="1">The sequence shown here is derived from an EMBL/GenBank/DDBJ whole genome shotgun (WGS) entry which is preliminary data.</text>
</comment>
<dbReference type="RefSeq" id="WP_205102422.1">
    <property type="nucleotide sequence ID" value="NZ_JACJJC010000007.1"/>
</dbReference>